<gene>
    <name evidence="3" type="ORF">OKJ48_02655</name>
</gene>
<evidence type="ECO:0000313" key="4">
    <source>
        <dbReference type="Proteomes" id="UP001352223"/>
    </source>
</evidence>
<feature type="region of interest" description="Disordered" evidence="1">
    <location>
        <begin position="766"/>
        <end position="918"/>
    </location>
</feature>
<evidence type="ECO:0000256" key="1">
    <source>
        <dbReference type="SAM" id="MobiDB-lite"/>
    </source>
</evidence>
<feature type="compositionally biased region" description="Pro residues" evidence="1">
    <location>
        <begin position="785"/>
        <end position="802"/>
    </location>
</feature>
<feature type="transmembrane region" description="Helical" evidence="2">
    <location>
        <begin position="77"/>
        <end position="103"/>
    </location>
</feature>
<evidence type="ECO:0000256" key="2">
    <source>
        <dbReference type="SAM" id="Phobius"/>
    </source>
</evidence>
<feature type="compositionally biased region" description="Basic and acidic residues" evidence="1">
    <location>
        <begin position="884"/>
        <end position="904"/>
    </location>
</feature>
<feature type="transmembrane region" description="Helical" evidence="2">
    <location>
        <begin position="158"/>
        <end position="179"/>
    </location>
</feature>
<feature type="transmembrane region" description="Helical" evidence="2">
    <location>
        <begin position="377"/>
        <end position="399"/>
    </location>
</feature>
<feature type="region of interest" description="Disordered" evidence="1">
    <location>
        <begin position="635"/>
        <end position="688"/>
    </location>
</feature>
<dbReference type="RefSeq" id="WP_324766147.1">
    <property type="nucleotide sequence ID" value="NZ_BAAATS010000073.1"/>
</dbReference>
<comment type="caution">
    <text evidence="3">The sequence shown here is derived from an EMBL/GenBank/DDBJ whole genome shotgun (WGS) entry which is preliminary data.</text>
</comment>
<name>A0ABU6C4Q2_9ACTN</name>
<feature type="transmembrane region" description="Helical" evidence="2">
    <location>
        <begin position="405"/>
        <end position="428"/>
    </location>
</feature>
<dbReference type="Proteomes" id="UP001352223">
    <property type="component" value="Unassembled WGS sequence"/>
</dbReference>
<evidence type="ECO:0000313" key="3">
    <source>
        <dbReference type="EMBL" id="MEB3959162.1"/>
    </source>
</evidence>
<keyword evidence="2" id="KW-0812">Transmembrane</keyword>
<organism evidence="3 4">
    <name type="scientific">Streptomyces kunmingensis</name>
    <dbReference type="NCBI Taxonomy" id="68225"/>
    <lineage>
        <taxon>Bacteria</taxon>
        <taxon>Bacillati</taxon>
        <taxon>Actinomycetota</taxon>
        <taxon>Actinomycetes</taxon>
        <taxon>Kitasatosporales</taxon>
        <taxon>Streptomycetaceae</taxon>
        <taxon>Streptomyces</taxon>
    </lineage>
</organism>
<evidence type="ECO:0008006" key="5">
    <source>
        <dbReference type="Google" id="ProtNLM"/>
    </source>
</evidence>
<keyword evidence="2" id="KW-1133">Transmembrane helix</keyword>
<keyword evidence="2" id="KW-0472">Membrane</keyword>
<sequence length="918" mass="95332">MWRPDRGTLRAAGFTAVLVTVFLTVNTSVAYGADTTGGDGLLSPLELDTSEGASLKGYELGAQSGSVFSLASNTQTMVLSALFTVVRVLVGLACWAIEVAYRFPLLKLLTAPAQHLSEVYTDTVVDVLGLKALLLSWAFVFGLVLLVRGKHAKGLGEIALTLVIGALAASVFVTPNFVLGKEGPILQTQSAAGEIAQKTVDAHAWGSKISHANPCDSVAGPAKSACQDTQQAGASGARKVARPIQDAVTNALVVKPYMLLQYGRILDPGKASDHRAYQVHLKWVSGGYGESAQKKTKAEDEDDPCRLIKGEGRKWCEREPGDKGPDTLPELTPGGQLLDEVAPVLSRDDQHFAAFLEDLKAAGPVGKGCAAYAEQPSWWRVAAVVMVFIAALLICALLLSASVVLLGISAVCASAAAAGGVTFVWGMLPGPSRSVVWKWLGLFGVSMAALLAIATFIPAVGITIDVILTDGPDLMAERLLLIDVLALVALAFHRRLLDLIVSFGQRLTLRMRYAKIGGSHLAGDSQLGAALAMSLGQGAGSLLPGGSLRGRGATGLGLGTSSLLHGVMAGLTDGTGTPGNPARLLADANAEASRGLAPLGLAVAGTRLAAGGAWAALVGRHPGDDTLAALRRPTADAPTTHPAGHAANGAGAPHPPSGRLPAGGPQDRHRTEDGRIIDPDTGEVLHDQNCDRPLLSTRAHNQLVRLRGYRIAHQGGRLLYGATIGLPATARTSRAGASTATQDTRQQLRVWGNTLRQDGQGWASMFQQPGHRPAAGNRRLAAPCVTPPAPAFTPGPPGPAAPPRGDWPAPTVRPGHRPRPAQSWADLTAASGPAAPGPRPRPAASPAPLPATPGPAPEGSTRRMPRPPSRTPRPSGGLGSSDTSRQRAQDMFRRIQDTNRRNPRPDTGGDNGNGGGPA</sequence>
<accession>A0ABU6C4Q2</accession>
<protein>
    <recommendedName>
        <fullName evidence="5">TrbL/VirB6 plasmid conjugal transfer protein</fullName>
    </recommendedName>
</protein>
<proteinExistence type="predicted"/>
<feature type="transmembrane region" description="Helical" evidence="2">
    <location>
        <begin position="124"/>
        <end position="146"/>
    </location>
</feature>
<feature type="compositionally biased region" description="Basic and acidic residues" evidence="1">
    <location>
        <begin position="666"/>
        <end position="688"/>
    </location>
</feature>
<feature type="compositionally biased region" description="Pro residues" evidence="1">
    <location>
        <begin position="835"/>
        <end position="856"/>
    </location>
</feature>
<feature type="compositionally biased region" description="Low complexity" evidence="1">
    <location>
        <begin position="641"/>
        <end position="652"/>
    </location>
</feature>
<dbReference type="EMBL" id="JAOZYB010000007">
    <property type="protein sequence ID" value="MEB3959162.1"/>
    <property type="molecule type" value="Genomic_DNA"/>
</dbReference>
<feature type="transmembrane region" description="Helical" evidence="2">
    <location>
        <begin position="440"/>
        <end position="467"/>
    </location>
</feature>
<reference evidence="3 4" key="1">
    <citation type="submission" date="2022-10" db="EMBL/GenBank/DDBJ databases">
        <authorList>
            <person name="Xie J."/>
            <person name="Shen N."/>
        </authorList>
    </citation>
    <scope>NUCLEOTIDE SEQUENCE [LARGE SCALE GENOMIC DNA]</scope>
    <source>
        <strain evidence="3 4">DSM 41681</strain>
    </source>
</reference>
<keyword evidence="4" id="KW-1185">Reference proteome</keyword>
<feature type="compositionally biased region" description="Gly residues" evidence="1">
    <location>
        <begin position="909"/>
        <end position="918"/>
    </location>
</feature>